<sequence length="154" mass="17224">MRELSKETSLQRVMRASGRVPVQCSCSVCKQQCHTPCLGTPDDIERIIDAGYADRLALTNWAAGIFLGVINIAIPMIQPVAGKEYCAFFENGLCILHDKGLKPTEGRLSHHTVRKDNFNPAMSIAWNVAKEWLMPENEDVLSRVVNKFLNARKP</sequence>
<reference evidence="4 5" key="1">
    <citation type="submission" date="2018-08" db="EMBL/GenBank/DDBJ databases">
        <title>A genome reference for cultivated species of the human gut microbiota.</title>
        <authorList>
            <person name="Zou Y."/>
            <person name="Xue W."/>
            <person name="Luo G."/>
        </authorList>
    </citation>
    <scope>NUCLEOTIDE SEQUENCE [LARGE SCALE GENOMIC DNA]</scope>
    <source>
        <strain evidence="4 5">AF04-46</strain>
    </source>
</reference>
<evidence type="ECO:0000313" key="5">
    <source>
        <dbReference type="Proteomes" id="UP000286031"/>
    </source>
</evidence>
<evidence type="ECO:0000313" key="7">
    <source>
        <dbReference type="Proteomes" id="UP000424805"/>
    </source>
</evidence>
<dbReference type="EMBL" id="QSBI01000010">
    <property type="protein sequence ID" value="RGX10412.1"/>
    <property type="molecule type" value="Genomic_DNA"/>
</dbReference>
<dbReference type="Proteomes" id="UP000365824">
    <property type="component" value="Unassembled WGS sequence"/>
</dbReference>
<evidence type="ECO:0000313" key="4">
    <source>
        <dbReference type="EMBL" id="RGX10412.1"/>
    </source>
</evidence>
<proteinExistence type="predicted"/>
<dbReference type="Proteomes" id="UP000424805">
    <property type="component" value="Unassembled WGS sequence"/>
</dbReference>
<dbReference type="Proteomes" id="UP000460135">
    <property type="component" value="Unassembled WGS sequence"/>
</dbReference>
<dbReference type="EMBL" id="VWLB01000089">
    <property type="protein sequence ID" value="KAA3921095.1"/>
    <property type="molecule type" value="Genomic_DNA"/>
</dbReference>
<evidence type="ECO:0000313" key="1">
    <source>
        <dbReference type="EMBL" id="KAA3805418.1"/>
    </source>
</evidence>
<protein>
    <submittedName>
        <fullName evidence="2">Uncharacterized protein</fullName>
    </submittedName>
</protein>
<organism evidence="2 6">
    <name type="scientific">Bacteroides ovatus</name>
    <dbReference type="NCBI Taxonomy" id="28116"/>
    <lineage>
        <taxon>Bacteria</taxon>
        <taxon>Pseudomonadati</taxon>
        <taxon>Bacteroidota</taxon>
        <taxon>Bacteroidia</taxon>
        <taxon>Bacteroidales</taxon>
        <taxon>Bacteroidaceae</taxon>
        <taxon>Bacteroides</taxon>
    </lineage>
</organism>
<gene>
    <name evidence="4" type="ORF">DWV35_09910</name>
    <name evidence="3" type="ORF">F3B90_12190</name>
    <name evidence="2" type="ORF">F3F25_28095</name>
    <name evidence="1" type="ORF">F3F51_11345</name>
</gene>
<dbReference type="Proteomes" id="UP000286031">
    <property type="component" value="Unassembled WGS sequence"/>
</dbReference>
<evidence type="ECO:0000313" key="2">
    <source>
        <dbReference type="EMBL" id="KAA3921095.1"/>
    </source>
</evidence>
<comment type="caution">
    <text evidence="2">The sequence shown here is derived from an EMBL/GenBank/DDBJ whole genome shotgun (WGS) entry which is preliminary data.</text>
</comment>
<name>A0A139KX58_BACOV</name>
<accession>A0A139KX58</accession>
<evidence type="ECO:0000313" key="6">
    <source>
        <dbReference type="Proteomes" id="UP000365824"/>
    </source>
</evidence>
<evidence type="ECO:0000313" key="3">
    <source>
        <dbReference type="EMBL" id="KAA4626649.1"/>
    </source>
</evidence>
<reference evidence="6 7" key="2">
    <citation type="journal article" date="2019" name="Nat. Med.">
        <title>A library of human gut bacterial isolates paired with longitudinal multiomics data enables mechanistic microbiome research.</title>
        <authorList>
            <person name="Poyet M."/>
            <person name="Groussin M."/>
            <person name="Gibbons S.M."/>
            <person name="Avila-Pacheco J."/>
            <person name="Jiang X."/>
            <person name="Kearney S.M."/>
            <person name="Perrotta A.R."/>
            <person name="Berdy B."/>
            <person name="Zhao S."/>
            <person name="Lieberman T.D."/>
            <person name="Swanson P.K."/>
            <person name="Smith M."/>
            <person name="Roesemann S."/>
            <person name="Alexander J.E."/>
            <person name="Rich S.A."/>
            <person name="Livny J."/>
            <person name="Vlamakis H."/>
            <person name="Clish C."/>
            <person name="Bullock K."/>
            <person name="Deik A."/>
            <person name="Scott J."/>
            <person name="Pierce K.A."/>
            <person name="Xavier R.J."/>
            <person name="Alm E.J."/>
        </authorList>
    </citation>
    <scope>NUCLEOTIDE SEQUENCE [LARGE SCALE GENOMIC DNA]</scope>
    <source>
        <strain evidence="3 7">BIOML-A15</strain>
        <strain evidence="2 6">BIOML-A160</strain>
        <strain evidence="1 8">BIOML-A183</strain>
    </source>
</reference>
<dbReference type="RefSeq" id="WP_004300224.1">
    <property type="nucleotide sequence ID" value="NZ_BAABYV010000001.1"/>
</dbReference>
<dbReference type="KEGG" id="boa:Bovatus_00394"/>
<dbReference type="AlphaFoldDB" id="A0A139KX58"/>
<dbReference type="STRING" id="28116.Bovatus_00394"/>
<dbReference type="GeneID" id="93047175"/>
<dbReference type="EMBL" id="VWLX01000007">
    <property type="protein sequence ID" value="KAA3805418.1"/>
    <property type="molecule type" value="Genomic_DNA"/>
</dbReference>
<dbReference type="EMBL" id="VWFP01000011">
    <property type="protein sequence ID" value="KAA4626649.1"/>
    <property type="molecule type" value="Genomic_DNA"/>
</dbReference>
<evidence type="ECO:0000313" key="8">
    <source>
        <dbReference type="Proteomes" id="UP000460135"/>
    </source>
</evidence>